<evidence type="ECO:0000313" key="9">
    <source>
        <dbReference type="EMBL" id="MDR6292194.1"/>
    </source>
</evidence>
<reference evidence="9 10" key="1">
    <citation type="submission" date="2023-07" db="EMBL/GenBank/DDBJ databases">
        <title>Sorghum-associated microbial communities from plants grown in Nebraska, USA.</title>
        <authorList>
            <person name="Schachtman D."/>
        </authorList>
    </citation>
    <scope>NUCLEOTIDE SEQUENCE [LARGE SCALE GENOMIC DNA]</scope>
    <source>
        <strain evidence="9 10">584</strain>
    </source>
</reference>
<feature type="domain" description="Major facilitator superfamily (MFS) profile" evidence="8">
    <location>
        <begin position="20"/>
        <end position="409"/>
    </location>
</feature>
<name>A0ABU1JUA0_9PROT</name>
<evidence type="ECO:0000256" key="7">
    <source>
        <dbReference type="SAM" id="Phobius"/>
    </source>
</evidence>
<feature type="transmembrane region" description="Helical" evidence="7">
    <location>
        <begin position="91"/>
        <end position="110"/>
    </location>
</feature>
<evidence type="ECO:0000256" key="1">
    <source>
        <dbReference type="ARBA" id="ARBA00004651"/>
    </source>
</evidence>
<sequence length="422" mass="44092">MVSDTPAATTSTEAAHWRQNLYVCLFGSFTTIIAMTLLLPFLPLYVEHLGVRSPAAIVQWSGVAFGITFLAAALVSPLWGRLADRYGRKLMLVRASLGMAVVMSMMGLAHNVYELVALRLLTGLAGGYASGAVILVAMQTPKDRSAWALGTLSIGVMAGSFVGPLVGGVLPDLIGLRQTFFAAGGTIFIAFLATCFLIREDHGALAARRASGAPRIGTWAAIPDRRPVLAMLATALMLMFANMSIEPIITVYVAQLVPEGGRIALMSGLVMAAAALASIIAAPRIGRLADRIGAWGVVIGCLAACALLLIPQAFVTDAWQLVGLRFLMGLALAGLLPSITSLIRHSVPDTVTGGVLGYSQSAQYLGQITGPLVGGFVGAQFGMRSVFFATSALMLAGAVANWAIHRSLQRRPSPAGSASSAR</sequence>
<evidence type="ECO:0000313" key="10">
    <source>
        <dbReference type="Proteomes" id="UP001262410"/>
    </source>
</evidence>
<feature type="transmembrane region" description="Helical" evidence="7">
    <location>
        <begin position="179"/>
        <end position="198"/>
    </location>
</feature>
<comment type="subcellular location">
    <subcellularLocation>
        <location evidence="1">Cell membrane</location>
        <topology evidence="1">Multi-pass membrane protein</topology>
    </subcellularLocation>
</comment>
<evidence type="ECO:0000256" key="6">
    <source>
        <dbReference type="ARBA" id="ARBA00023136"/>
    </source>
</evidence>
<gene>
    <name evidence="9" type="ORF">E9232_004732</name>
</gene>
<dbReference type="PANTHER" id="PTHR43414:SF6">
    <property type="entry name" value="MULTIDRUG RESISTANCE PROTEIN MDTG"/>
    <property type="match status" value="1"/>
</dbReference>
<proteinExistence type="predicted"/>
<dbReference type="SUPFAM" id="SSF103473">
    <property type="entry name" value="MFS general substrate transporter"/>
    <property type="match status" value="1"/>
</dbReference>
<evidence type="ECO:0000256" key="4">
    <source>
        <dbReference type="ARBA" id="ARBA00022692"/>
    </source>
</evidence>
<feature type="transmembrane region" description="Helical" evidence="7">
    <location>
        <begin position="228"/>
        <end position="254"/>
    </location>
</feature>
<keyword evidence="10" id="KW-1185">Reference proteome</keyword>
<dbReference type="PRINTS" id="PR01035">
    <property type="entry name" value="TCRTETA"/>
</dbReference>
<evidence type="ECO:0000256" key="2">
    <source>
        <dbReference type="ARBA" id="ARBA00022448"/>
    </source>
</evidence>
<evidence type="ECO:0000259" key="8">
    <source>
        <dbReference type="PROSITE" id="PS50850"/>
    </source>
</evidence>
<feature type="transmembrane region" description="Helical" evidence="7">
    <location>
        <begin position="292"/>
        <end position="310"/>
    </location>
</feature>
<dbReference type="PANTHER" id="PTHR43414">
    <property type="entry name" value="MULTIDRUG RESISTANCE PROTEIN MDTG"/>
    <property type="match status" value="1"/>
</dbReference>
<dbReference type="InterPro" id="IPR036259">
    <property type="entry name" value="MFS_trans_sf"/>
</dbReference>
<keyword evidence="2" id="KW-0813">Transport</keyword>
<feature type="transmembrane region" description="Helical" evidence="7">
    <location>
        <begin position="322"/>
        <end position="343"/>
    </location>
</feature>
<keyword evidence="4 7" id="KW-0812">Transmembrane</keyword>
<evidence type="ECO:0000256" key="5">
    <source>
        <dbReference type="ARBA" id="ARBA00022989"/>
    </source>
</evidence>
<dbReference type="InterPro" id="IPR011701">
    <property type="entry name" value="MFS"/>
</dbReference>
<organism evidence="9 10">
    <name type="scientific">Inquilinus ginsengisoli</name>
    <dbReference type="NCBI Taxonomy" id="363840"/>
    <lineage>
        <taxon>Bacteria</taxon>
        <taxon>Pseudomonadati</taxon>
        <taxon>Pseudomonadota</taxon>
        <taxon>Alphaproteobacteria</taxon>
        <taxon>Rhodospirillales</taxon>
        <taxon>Rhodospirillaceae</taxon>
        <taxon>Inquilinus</taxon>
    </lineage>
</organism>
<feature type="transmembrane region" description="Helical" evidence="7">
    <location>
        <begin position="364"/>
        <end position="381"/>
    </location>
</feature>
<feature type="transmembrane region" description="Helical" evidence="7">
    <location>
        <begin position="387"/>
        <end position="404"/>
    </location>
</feature>
<feature type="transmembrane region" description="Helical" evidence="7">
    <location>
        <begin position="116"/>
        <end position="138"/>
    </location>
</feature>
<protein>
    <submittedName>
        <fullName evidence="9">MFS family permease</fullName>
    </submittedName>
</protein>
<keyword evidence="5 7" id="KW-1133">Transmembrane helix</keyword>
<dbReference type="PROSITE" id="PS50850">
    <property type="entry name" value="MFS"/>
    <property type="match status" value="1"/>
</dbReference>
<dbReference type="Gene3D" id="1.20.1250.20">
    <property type="entry name" value="MFS general substrate transporter like domains"/>
    <property type="match status" value="2"/>
</dbReference>
<dbReference type="RefSeq" id="WP_309798087.1">
    <property type="nucleotide sequence ID" value="NZ_JAVDPW010000008.1"/>
</dbReference>
<dbReference type="InterPro" id="IPR001958">
    <property type="entry name" value="Tet-R_TetA/multi-R_MdtG-like"/>
</dbReference>
<feature type="transmembrane region" description="Helical" evidence="7">
    <location>
        <begin position="21"/>
        <end position="45"/>
    </location>
</feature>
<keyword evidence="3" id="KW-1003">Cell membrane</keyword>
<dbReference type="Pfam" id="PF07690">
    <property type="entry name" value="MFS_1"/>
    <property type="match status" value="1"/>
</dbReference>
<evidence type="ECO:0000256" key="3">
    <source>
        <dbReference type="ARBA" id="ARBA00022475"/>
    </source>
</evidence>
<dbReference type="EMBL" id="JAVDPW010000008">
    <property type="protein sequence ID" value="MDR6292194.1"/>
    <property type="molecule type" value="Genomic_DNA"/>
</dbReference>
<keyword evidence="6 7" id="KW-0472">Membrane</keyword>
<dbReference type="InterPro" id="IPR020846">
    <property type="entry name" value="MFS_dom"/>
</dbReference>
<dbReference type="Proteomes" id="UP001262410">
    <property type="component" value="Unassembled WGS sequence"/>
</dbReference>
<accession>A0ABU1JUA0</accession>
<feature type="transmembrane region" description="Helical" evidence="7">
    <location>
        <begin position="57"/>
        <end position="79"/>
    </location>
</feature>
<feature type="transmembrane region" description="Helical" evidence="7">
    <location>
        <begin position="260"/>
        <end position="280"/>
    </location>
</feature>
<feature type="transmembrane region" description="Helical" evidence="7">
    <location>
        <begin position="145"/>
        <end position="167"/>
    </location>
</feature>
<comment type="caution">
    <text evidence="9">The sequence shown here is derived from an EMBL/GenBank/DDBJ whole genome shotgun (WGS) entry which is preliminary data.</text>
</comment>